<dbReference type="InterPro" id="IPR051045">
    <property type="entry name" value="TonB-dependent_transducer"/>
</dbReference>
<evidence type="ECO:0000256" key="11">
    <source>
        <dbReference type="SAM" id="Phobius"/>
    </source>
</evidence>
<evidence type="ECO:0000256" key="8">
    <source>
        <dbReference type="ARBA" id="ARBA00022989"/>
    </source>
</evidence>
<dbReference type="PROSITE" id="PS52015">
    <property type="entry name" value="TONB_CTD"/>
    <property type="match status" value="1"/>
</dbReference>
<evidence type="ECO:0000259" key="12">
    <source>
        <dbReference type="PROSITE" id="PS52015"/>
    </source>
</evidence>
<keyword evidence="5" id="KW-0997">Cell inner membrane</keyword>
<evidence type="ECO:0000256" key="1">
    <source>
        <dbReference type="ARBA" id="ARBA00004383"/>
    </source>
</evidence>
<evidence type="ECO:0000256" key="5">
    <source>
        <dbReference type="ARBA" id="ARBA00022519"/>
    </source>
</evidence>
<dbReference type="Proteomes" id="UP000252182">
    <property type="component" value="Chromosome"/>
</dbReference>
<feature type="domain" description="TonB C-terminal" evidence="12">
    <location>
        <begin position="171"/>
        <end position="264"/>
    </location>
</feature>
<evidence type="ECO:0000256" key="9">
    <source>
        <dbReference type="ARBA" id="ARBA00023136"/>
    </source>
</evidence>
<dbReference type="SUPFAM" id="SSF74653">
    <property type="entry name" value="TolA/TonB C-terminal domain"/>
    <property type="match status" value="1"/>
</dbReference>
<feature type="compositionally biased region" description="Low complexity" evidence="10">
    <location>
        <begin position="140"/>
        <end position="153"/>
    </location>
</feature>
<reference evidence="14" key="1">
    <citation type="submission" date="2018-07" db="EMBL/GenBank/DDBJ databases">
        <authorList>
            <person name="Kim H."/>
        </authorList>
    </citation>
    <scope>NUCLEOTIDE SEQUENCE [LARGE SCALE GENOMIC DNA]</scope>
    <source>
        <strain evidence="14">F02</strain>
    </source>
</reference>
<dbReference type="GO" id="GO:0055085">
    <property type="term" value="P:transmembrane transport"/>
    <property type="evidence" value="ECO:0007669"/>
    <property type="project" value="InterPro"/>
</dbReference>
<dbReference type="InterPro" id="IPR006260">
    <property type="entry name" value="TonB/TolA_C"/>
</dbReference>
<dbReference type="NCBIfam" id="TIGR01352">
    <property type="entry name" value="tonB_Cterm"/>
    <property type="match status" value="1"/>
</dbReference>
<protein>
    <recommendedName>
        <fullName evidence="12">TonB C-terminal domain-containing protein</fullName>
    </recommendedName>
</protein>
<evidence type="ECO:0000313" key="13">
    <source>
        <dbReference type="EMBL" id="AXF84963.1"/>
    </source>
</evidence>
<dbReference type="PANTHER" id="PTHR33446:SF2">
    <property type="entry name" value="PROTEIN TONB"/>
    <property type="match status" value="1"/>
</dbReference>
<evidence type="ECO:0000256" key="7">
    <source>
        <dbReference type="ARBA" id="ARBA00022927"/>
    </source>
</evidence>
<evidence type="ECO:0000256" key="6">
    <source>
        <dbReference type="ARBA" id="ARBA00022692"/>
    </source>
</evidence>
<dbReference type="InterPro" id="IPR037682">
    <property type="entry name" value="TonB_C"/>
</dbReference>
<feature type="region of interest" description="Disordered" evidence="10">
    <location>
        <begin position="130"/>
        <end position="153"/>
    </location>
</feature>
<evidence type="ECO:0000256" key="4">
    <source>
        <dbReference type="ARBA" id="ARBA00022475"/>
    </source>
</evidence>
<keyword evidence="9 11" id="KW-0472">Membrane</keyword>
<organism evidence="13 14">
    <name type="scientific">Ephemeroptericola cinctiostellae</name>
    <dbReference type="NCBI Taxonomy" id="2268024"/>
    <lineage>
        <taxon>Bacteria</taxon>
        <taxon>Pseudomonadati</taxon>
        <taxon>Pseudomonadota</taxon>
        <taxon>Betaproteobacteria</taxon>
        <taxon>Burkholderiales</taxon>
        <taxon>Burkholderiaceae</taxon>
        <taxon>Ephemeroptericola</taxon>
    </lineage>
</organism>
<keyword evidence="8 11" id="KW-1133">Transmembrane helix</keyword>
<dbReference type="Pfam" id="PF03544">
    <property type="entry name" value="TonB_C"/>
    <property type="match status" value="1"/>
</dbReference>
<sequence length="264" mass="27653">MKQFSLSQDAAYLVPALRSRGSSFAWPTTWRHKAGVLFAVIAAHVALLWMALWMVAAAPPEALPMAETEVILEQISADSPVSMPAPQQVKLQERVSSPVPAVALSQQKTMREAEMTETVKPVVAIKPTPMFDRAKPEPTPTAQEAPAASTAVKSVASAPTPVAEAAAKPSNNAKGAGVAFNPKPPYPKALEEAGVGGTVGLSIQVNAEGRASSVSVVRSSGQPALDASARDTVLNRWKFKPARAASGDAVASTLVQSIRFVPND</sequence>
<evidence type="ECO:0000256" key="10">
    <source>
        <dbReference type="SAM" id="MobiDB-lite"/>
    </source>
</evidence>
<evidence type="ECO:0000256" key="3">
    <source>
        <dbReference type="ARBA" id="ARBA00022448"/>
    </source>
</evidence>
<dbReference type="PANTHER" id="PTHR33446">
    <property type="entry name" value="PROTEIN TONB-RELATED"/>
    <property type="match status" value="1"/>
</dbReference>
<dbReference type="GO" id="GO:0031992">
    <property type="term" value="F:energy transducer activity"/>
    <property type="evidence" value="ECO:0007669"/>
    <property type="project" value="TreeGrafter"/>
</dbReference>
<feature type="transmembrane region" description="Helical" evidence="11">
    <location>
        <begin position="36"/>
        <end position="56"/>
    </location>
</feature>
<proteinExistence type="inferred from homology"/>
<keyword evidence="14" id="KW-1185">Reference proteome</keyword>
<gene>
    <name evidence="13" type="ORF">DTO96_100680</name>
</gene>
<accession>A0A345D9C5</accession>
<comment type="subcellular location">
    <subcellularLocation>
        <location evidence="1">Cell inner membrane</location>
        <topology evidence="1">Single-pass membrane protein</topology>
        <orientation evidence="1">Periplasmic side</orientation>
    </subcellularLocation>
</comment>
<dbReference type="GO" id="GO:0015031">
    <property type="term" value="P:protein transport"/>
    <property type="evidence" value="ECO:0007669"/>
    <property type="project" value="UniProtKB-KW"/>
</dbReference>
<dbReference type="KEGG" id="hyf:DTO96_100680"/>
<keyword evidence="6 11" id="KW-0812">Transmembrane</keyword>
<dbReference type="OrthoDB" id="9792439at2"/>
<dbReference type="RefSeq" id="WP_157964312.1">
    <property type="nucleotide sequence ID" value="NZ_CP031124.1"/>
</dbReference>
<comment type="similarity">
    <text evidence="2">Belongs to the TonB family.</text>
</comment>
<name>A0A345D9C5_9BURK</name>
<dbReference type="AlphaFoldDB" id="A0A345D9C5"/>
<evidence type="ECO:0000256" key="2">
    <source>
        <dbReference type="ARBA" id="ARBA00006555"/>
    </source>
</evidence>
<evidence type="ECO:0000313" key="14">
    <source>
        <dbReference type="Proteomes" id="UP000252182"/>
    </source>
</evidence>
<dbReference type="Gene3D" id="3.30.1150.10">
    <property type="match status" value="1"/>
</dbReference>
<keyword evidence="7" id="KW-0653">Protein transport</keyword>
<keyword evidence="3" id="KW-0813">Transport</keyword>
<dbReference type="GO" id="GO:0098797">
    <property type="term" value="C:plasma membrane protein complex"/>
    <property type="evidence" value="ECO:0007669"/>
    <property type="project" value="TreeGrafter"/>
</dbReference>
<keyword evidence="4" id="KW-1003">Cell membrane</keyword>
<dbReference type="EMBL" id="CP031124">
    <property type="protein sequence ID" value="AXF84963.1"/>
    <property type="molecule type" value="Genomic_DNA"/>
</dbReference>